<gene>
    <name evidence="1" type="ORF">WOLCODRAFT_97469</name>
</gene>
<dbReference type="Proteomes" id="UP000218811">
    <property type="component" value="Unassembled WGS sequence"/>
</dbReference>
<dbReference type="OrthoDB" id="3222453at2759"/>
<name>A0A2H3JLP7_WOLCO</name>
<evidence type="ECO:0000313" key="1">
    <source>
        <dbReference type="EMBL" id="PCH38648.1"/>
    </source>
</evidence>
<dbReference type="AlphaFoldDB" id="A0A2H3JLP7"/>
<dbReference type="EMBL" id="KB467942">
    <property type="protein sequence ID" value="PCH38648.1"/>
    <property type="molecule type" value="Genomic_DNA"/>
</dbReference>
<keyword evidence="2" id="KW-1185">Reference proteome</keyword>
<accession>A0A2H3JLP7</accession>
<proteinExistence type="predicted"/>
<sequence>METAWDVYARLLLEKGYGHPLWYPEPHEKGEVNIGDVGFIWQGRFYCLLNASQPSEADVNRRWGDLGPFRFQPFHIDPTHQIDKQRRIYPRMLKSSSKTPVLHRGDVGEIGVHLDYTDDQAALLLVPSGTAHERRCSSRGIKDYIRRNANEWYRILAKHVDLDFRRSDLIFVTGWIKTSDWLIAACTHGARTSQVSVSPLDGRNSKVGMSVTFYRQEGMACGWQHRASSHSRNEIRASGSNGGQSDSSTSDQCVFIQYHKIKRRGILASLLPKLKANAQSRDPDDQSRGDGRTDDCMASGCDEGSLDSRAAGTSTSHGCIPSTRDQVLQSLQRMCRGCCATLVTAVTDIDFARG</sequence>
<evidence type="ECO:0000313" key="2">
    <source>
        <dbReference type="Proteomes" id="UP000218811"/>
    </source>
</evidence>
<dbReference type="OMA" id="PDWHAFA"/>
<organism evidence="1 2">
    <name type="scientific">Wolfiporia cocos (strain MD-104)</name>
    <name type="common">Brown rot fungus</name>
    <dbReference type="NCBI Taxonomy" id="742152"/>
    <lineage>
        <taxon>Eukaryota</taxon>
        <taxon>Fungi</taxon>
        <taxon>Dikarya</taxon>
        <taxon>Basidiomycota</taxon>
        <taxon>Agaricomycotina</taxon>
        <taxon>Agaricomycetes</taxon>
        <taxon>Polyporales</taxon>
        <taxon>Phaeolaceae</taxon>
        <taxon>Wolfiporia</taxon>
    </lineage>
</organism>
<reference evidence="1 2" key="1">
    <citation type="journal article" date="2012" name="Science">
        <title>The Paleozoic origin of enzymatic lignin decomposition reconstructed from 31 fungal genomes.</title>
        <authorList>
            <person name="Floudas D."/>
            <person name="Binder M."/>
            <person name="Riley R."/>
            <person name="Barry K."/>
            <person name="Blanchette R.A."/>
            <person name="Henrissat B."/>
            <person name="Martinez A.T."/>
            <person name="Otillar R."/>
            <person name="Spatafora J.W."/>
            <person name="Yadav J.S."/>
            <person name="Aerts A."/>
            <person name="Benoit I."/>
            <person name="Boyd A."/>
            <person name="Carlson A."/>
            <person name="Copeland A."/>
            <person name="Coutinho P.M."/>
            <person name="de Vries R.P."/>
            <person name="Ferreira P."/>
            <person name="Findley K."/>
            <person name="Foster B."/>
            <person name="Gaskell J."/>
            <person name="Glotzer D."/>
            <person name="Gorecki P."/>
            <person name="Heitman J."/>
            <person name="Hesse C."/>
            <person name="Hori C."/>
            <person name="Igarashi K."/>
            <person name="Jurgens J.A."/>
            <person name="Kallen N."/>
            <person name="Kersten P."/>
            <person name="Kohler A."/>
            <person name="Kuees U."/>
            <person name="Kumar T.K.A."/>
            <person name="Kuo A."/>
            <person name="LaButti K."/>
            <person name="Larrondo L.F."/>
            <person name="Lindquist E."/>
            <person name="Ling A."/>
            <person name="Lombard V."/>
            <person name="Lucas S."/>
            <person name="Lundell T."/>
            <person name="Martin R."/>
            <person name="McLaughlin D.J."/>
            <person name="Morgenstern I."/>
            <person name="Morin E."/>
            <person name="Murat C."/>
            <person name="Nagy L.G."/>
            <person name="Nolan M."/>
            <person name="Ohm R.A."/>
            <person name="Patyshakuliyeva A."/>
            <person name="Rokas A."/>
            <person name="Ruiz-Duenas F.J."/>
            <person name="Sabat G."/>
            <person name="Salamov A."/>
            <person name="Samejima M."/>
            <person name="Schmutz J."/>
            <person name="Slot J.C."/>
            <person name="St John F."/>
            <person name="Stenlid J."/>
            <person name="Sun H."/>
            <person name="Sun S."/>
            <person name="Syed K."/>
            <person name="Tsang A."/>
            <person name="Wiebenga A."/>
            <person name="Young D."/>
            <person name="Pisabarro A."/>
            <person name="Eastwood D.C."/>
            <person name="Martin F."/>
            <person name="Cullen D."/>
            <person name="Grigoriev I.V."/>
            <person name="Hibbett D.S."/>
        </authorList>
    </citation>
    <scope>NUCLEOTIDE SEQUENCE [LARGE SCALE GENOMIC DNA]</scope>
    <source>
        <strain evidence="1 2">MD-104</strain>
    </source>
</reference>
<protein>
    <submittedName>
        <fullName evidence="1">Uncharacterized protein</fullName>
    </submittedName>
</protein>